<organism evidence="2 3">
    <name type="scientific">Natrinema pallidum DSM 3751</name>
    <dbReference type="NCBI Taxonomy" id="1227495"/>
    <lineage>
        <taxon>Archaea</taxon>
        <taxon>Methanobacteriati</taxon>
        <taxon>Methanobacteriota</taxon>
        <taxon>Stenosarchaea group</taxon>
        <taxon>Halobacteria</taxon>
        <taxon>Halobacteriales</taxon>
        <taxon>Natrialbaceae</taxon>
        <taxon>Natrinema</taxon>
    </lineage>
</organism>
<gene>
    <name evidence="2" type="ORF">C487_18106</name>
</gene>
<proteinExistence type="predicted"/>
<reference evidence="2 3" key="1">
    <citation type="journal article" date="2014" name="PLoS Genet.">
        <title>Phylogenetically driven sequencing of extremely halophilic archaea reveals strategies for static and dynamic osmo-response.</title>
        <authorList>
            <person name="Becker E.A."/>
            <person name="Seitzer P.M."/>
            <person name="Tritt A."/>
            <person name="Larsen D."/>
            <person name="Krusor M."/>
            <person name="Yao A.I."/>
            <person name="Wu D."/>
            <person name="Madern D."/>
            <person name="Eisen J.A."/>
            <person name="Darling A.E."/>
            <person name="Facciotti M.T."/>
        </authorList>
    </citation>
    <scope>NUCLEOTIDE SEQUENCE [LARGE SCALE GENOMIC DNA]</scope>
    <source>
        <strain evidence="2 3">DSM 3751</strain>
    </source>
</reference>
<comment type="caution">
    <text evidence="2">The sequence shown here is derived from an EMBL/GenBank/DDBJ whole genome shotgun (WGS) entry which is preliminary data.</text>
</comment>
<dbReference type="EMBL" id="AOII01000106">
    <property type="protein sequence ID" value="ELY72807.1"/>
    <property type="molecule type" value="Genomic_DNA"/>
</dbReference>
<evidence type="ECO:0000256" key="1">
    <source>
        <dbReference type="SAM" id="MobiDB-lite"/>
    </source>
</evidence>
<name>L9YGZ7_9EURY</name>
<feature type="region of interest" description="Disordered" evidence="1">
    <location>
        <begin position="84"/>
        <end position="117"/>
    </location>
</feature>
<feature type="region of interest" description="Disordered" evidence="1">
    <location>
        <begin position="157"/>
        <end position="213"/>
    </location>
</feature>
<feature type="compositionally biased region" description="Basic and acidic residues" evidence="1">
    <location>
        <begin position="158"/>
        <end position="171"/>
    </location>
</feature>
<evidence type="ECO:0000313" key="3">
    <source>
        <dbReference type="Proteomes" id="UP000011618"/>
    </source>
</evidence>
<dbReference type="Proteomes" id="UP000011618">
    <property type="component" value="Unassembled WGS sequence"/>
</dbReference>
<protein>
    <submittedName>
        <fullName evidence="2">Uncharacterized protein</fullName>
    </submittedName>
</protein>
<dbReference type="RefSeq" id="WP_006187163.1">
    <property type="nucleotide sequence ID" value="NZ_AOII01000106.1"/>
</dbReference>
<sequence>MTAERPSRGDWDRDPVGSVTAGDRYWSVADRLPNSAPNWEPASDVRGFERVGRRGFEAVRDGEATAFVECVCVVVRVDVSRTRAPTGPVSGNEESLVARSPSRRVRDGPVGPAVRDCEPSPDPLHVFCVALDTWLETNEGVPVTGCDTAISVPAFGFERPERSADSERDESGLESGGRIVRSLRPGDGPRSERSRRTGIRPLESGGVVPARSRVVPDSNRRLLEVTAVPRAVGFGSEDAAAGSVSAADGCRLLEIVCEGADGVSLFDIVTGVAVVAPDAALERGCSSERVPLSPSCDRVRETDPVREPPICVSLPASDPPLCVTVSIPDPRR</sequence>
<accession>L9YGZ7</accession>
<dbReference type="AlphaFoldDB" id="L9YGZ7"/>
<evidence type="ECO:0000313" key="2">
    <source>
        <dbReference type="EMBL" id="ELY72807.1"/>
    </source>
</evidence>